<feature type="active site" description="Proton acceptor" evidence="1">
    <location>
        <position position="167"/>
    </location>
</feature>
<dbReference type="Proteomes" id="UP000032737">
    <property type="component" value="Chromosome"/>
</dbReference>
<dbReference type="AlphaFoldDB" id="U4KQ91"/>
<dbReference type="EC" id="5.1.2.7" evidence="1"/>
<dbReference type="HOGENOM" id="CLU_038563_0_0_14"/>
<feature type="binding site" evidence="1">
    <location>
        <position position="345"/>
    </location>
    <ligand>
        <name>a divalent metal cation</name>
        <dbReference type="ChEBI" id="CHEBI:60240"/>
    </ligand>
</feature>
<sequence>MQQTKETMLQELASVDGIKEATVYEKSINQVSDTWVFMQKKETVDELIAYGSLSSKFEGKPFMVFGKPGVIAPLSSHNANVLRELFSFTKPVPVLHQKRSFGLGDRLGLATEGHARVFEKYDAYPIFAQQSIRELNMTNRTYEDVLNSATFGVYKVGFKRGFGADGDHLKTKKDIEYALSLGFTMITLDASEHIRNDVNRMSKKEILDQDVLSDELKGRYLNQSFNVSDQTITFSEYELKRSVLVYLEAISFVEDIYDTFFRGKKNAPNFELSIDETETPTTPVEHYFVANELALRGIKVDTLAPRFCGEFQKGIDYIGDIKQFEQELIIHVAIAEHFGYKLSIHSGSDKFSIFELIGKHTKGHFHVKTAGTNWLEAVRVVSMKDPGLYRELHAYALSMFKEATKFYHVTTNINNIPSLDSLKDEELPSLMNHEDARQLIHITYGFILNHKDSDGNFVFKDRLYLLWRQEISAYKDRLETHIGKHLELLYQGFKA</sequence>
<feature type="binding site" evidence="1">
    <location>
        <position position="168"/>
    </location>
    <ligand>
        <name>a divalent metal cation</name>
        <dbReference type="ChEBI" id="CHEBI:60240"/>
    </ligand>
</feature>
<dbReference type="RefSeq" id="WP_030005433.1">
    <property type="nucleotide sequence ID" value="NC_022549.1"/>
</dbReference>
<dbReference type="InterPro" id="IPR032586">
    <property type="entry name" value="UxaE"/>
</dbReference>
<name>U4KQ91_9MOLU</name>
<comment type="similarity">
    <text evidence="1">Belongs to the UxaE family.</text>
</comment>
<dbReference type="HAMAP" id="MF_02243">
    <property type="entry name" value="UxaE"/>
    <property type="match status" value="1"/>
</dbReference>
<evidence type="ECO:0000256" key="1">
    <source>
        <dbReference type="HAMAP-Rule" id="MF_02243"/>
    </source>
</evidence>
<gene>
    <name evidence="1" type="primary">uxaE</name>
    <name evidence="2" type="ORF">BN85315600</name>
</gene>
<dbReference type="GO" id="GO:0046872">
    <property type="term" value="F:metal ion binding"/>
    <property type="evidence" value="ECO:0007669"/>
    <property type="project" value="UniProtKB-UniRule"/>
</dbReference>
<evidence type="ECO:0000313" key="3">
    <source>
        <dbReference type="Proteomes" id="UP000032737"/>
    </source>
</evidence>
<accession>U4KQ91</accession>
<dbReference type="KEGG" id="abra:BN85315600"/>
<keyword evidence="3" id="KW-1185">Reference proteome</keyword>
<proteinExistence type="inferred from homology"/>
<keyword evidence="1" id="KW-0479">Metal-binding</keyword>
<evidence type="ECO:0000313" key="2">
    <source>
        <dbReference type="EMBL" id="CCV66581.1"/>
    </source>
</evidence>
<comment type="cofactor">
    <cofactor evidence="1">
        <name>a divalent metal cation</name>
        <dbReference type="ChEBI" id="CHEBI:60240"/>
    </cofactor>
</comment>
<dbReference type="STRING" id="61635.BN85315600"/>
<reference evidence="2 3" key="1">
    <citation type="journal article" date="2013" name="J. Mol. Microbiol. Biotechnol.">
        <title>Analysis of the Complete Genomes of Acholeplasma brassicae , A. palmae and A. laidlawii and Their Comparison to the Obligate Parasites from ' Candidatus Phytoplasma'.</title>
        <authorList>
            <person name="Kube M."/>
            <person name="Siewert C."/>
            <person name="Migdoll A.M."/>
            <person name="Duduk B."/>
            <person name="Holz S."/>
            <person name="Rabus R."/>
            <person name="Seemuller E."/>
            <person name="Mitrovic J."/>
            <person name="Muller I."/>
            <person name="Buttner C."/>
            <person name="Reinhardt R."/>
        </authorList>
    </citation>
    <scope>NUCLEOTIDE SEQUENCE [LARGE SCALE GENOMIC DNA]</scope>
    <source>
        <strain evidence="3">0502</strain>
    </source>
</reference>
<feature type="active site" description="Proton donor" evidence="1">
    <location>
        <position position="271"/>
    </location>
</feature>
<protein>
    <recommendedName>
        <fullName evidence="1">Tagaturonate/fructuronate epimerase</fullName>
        <shortName evidence="1">D-TagA/D-FruA epimerase</shortName>
        <ecNumber evidence="1">5.1.2.7</ecNumber>
    </recommendedName>
</protein>
<dbReference type="GO" id="GO:0016856">
    <property type="term" value="F:racemase and epimerase activity, acting on hydroxy acids and derivatives"/>
    <property type="evidence" value="ECO:0007669"/>
    <property type="project" value="UniProtKB-UniRule"/>
</dbReference>
<keyword evidence="1" id="KW-0413">Isomerase</keyword>
<feature type="binding site" evidence="1">
    <location>
        <position position="313"/>
    </location>
    <ligand>
        <name>a divalent metal cation</name>
        <dbReference type="ChEBI" id="CHEBI:60240"/>
    </ligand>
</feature>
<comment type="catalytic activity">
    <reaction evidence="1">
        <text>keto-D-tagaturonate = keto-D-fructuronate</text>
        <dbReference type="Rhea" id="RHEA:51656"/>
        <dbReference type="ChEBI" id="CHEBI:17886"/>
        <dbReference type="ChEBI" id="CHEBI:59881"/>
        <dbReference type="EC" id="5.1.2.7"/>
    </reaction>
</comment>
<organism evidence="2 3">
    <name type="scientific">Acholeplasma brassicae</name>
    <dbReference type="NCBI Taxonomy" id="61635"/>
    <lineage>
        <taxon>Bacteria</taxon>
        <taxon>Bacillati</taxon>
        <taxon>Mycoplasmatota</taxon>
        <taxon>Mollicutes</taxon>
        <taxon>Acholeplasmatales</taxon>
        <taxon>Acholeplasmataceae</taxon>
        <taxon>Acholeplasma</taxon>
    </lineage>
</organism>
<dbReference type="Pfam" id="PF16257">
    <property type="entry name" value="UxaE"/>
    <property type="match status" value="1"/>
</dbReference>
<dbReference type="EMBL" id="FO681348">
    <property type="protein sequence ID" value="CCV66581.1"/>
    <property type="molecule type" value="Genomic_DNA"/>
</dbReference>
<comment type="function">
    <text evidence="1">Catalyzes the epimerization of D-tagaturonate (D-TagA) to D-fructuronate (D-FruA).</text>
</comment>